<reference evidence="1 2" key="1">
    <citation type="journal article" date="2020" name="Mol. Biol. Evol.">
        <title>Distinct Expression and Methylation Patterns for Genes with Different Fates following a Single Whole-Genome Duplication in Flowering Plants.</title>
        <authorList>
            <person name="Shi T."/>
            <person name="Rahmani R.S."/>
            <person name="Gugger P.F."/>
            <person name="Wang M."/>
            <person name="Li H."/>
            <person name="Zhang Y."/>
            <person name="Li Z."/>
            <person name="Wang Q."/>
            <person name="Van de Peer Y."/>
            <person name="Marchal K."/>
            <person name="Chen J."/>
        </authorList>
    </citation>
    <scope>NUCLEOTIDE SEQUENCE [LARGE SCALE GENOMIC DNA]</scope>
    <source>
        <tissue evidence="1">Leaf</tissue>
    </source>
</reference>
<accession>A0A822Y6K8</accession>
<organism evidence="1 2">
    <name type="scientific">Nelumbo nucifera</name>
    <name type="common">Sacred lotus</name>
    <dbReference type="NCBI Taxonomy" id="4432"/>
    <lineage>
        <taxon>Eukaryota</taxon>
        <taxon>Viridiplantae</taxon>
        <taxon>Streptophyta</taxon>
        <taxon>Embryophyta</taxon>
        <taxon>Tracheophyta</taxon>
        <taxon>Spermatophyta</taxon>
        <taxon>Magnoliopsida</taxon>
        <taxon>Proteales</taxon>
        <taxon>Nelumbonaceae</taxon>
        <taxon>Nelumbo</taxon>
    </lineage>
</organism>
<name>A0A822Y6K8_NELNU</name>
<evidence type="ECO:0000313" key="1">
    <source>
        <dbReference type="EMBL" id="DAD27261.1"/>
    </source>
</evidence>
<keyword evidence="2" id="KW-1185">Reference proteome</keyword>
<dbReference type="AlphaFoldDB" id="A0A822Y6K8"/>
<dbReference type="Proteomes" id="UP000607653">
    <property type="component" value="Unassembled WGS sequence"/>
</dbReference>
<sequence length="28" mass="3026">MLALHFENMLALKQDLGSICGFAGQSET</sequence>
<comment type="caution">
    <text evidence="1">The sequence shown here is derived from an EMBL/GenBank/DDBJ whole genome shotgun (WGS) entry which is preliminary data.</text>
</comment>
<proteinExistence type="predicted"/>
<evidence type="ECO:0000313" key="2">
    <source>
        <dbReference type="Proteomes" id="UP000607653"/>
    </source>
</evidence>
<protein>
    <submittedName>
        <fullName evidence="1">Uncharacterized protein</fullName>
    </submittedName>
</protein>
<dbReference type="EMBL" id="DUZY01000002">
    <property type="protein sequence ID" value="DAD27261.1"/>
    <property type="molecule type" value="Genomic_DNA"/>
</dbReference>
<gene>
    <name evidence="1" type="ORF">HUJ06_028729</name>
</gene>